<dbReference type="AlphaFoldDB" id="A0A7L4ZY10"/>
<dbReference type="Pfam" id="PF02585">
    <property type="entry name" value="PIG-L"/>
    <property type="match status" value="1"/>
</dbReference>
<comment type="caution">
    <text evidence="1">The sequence shown here is derived from an EMBL/GenBank/DDBJ whole genome shotgun (WGS) entry which is preliminary data.</text>
</comment>
<gene>
    <name evidence="1" type="ORF">F0P96_20020</name>
</gene>
<dbReference type="Proteomes" id="UP000326380">
    <property type="component" value="Unassembled WGS sequence"/>
</dbReference>
<dbReference type="PANTHER" id="PTHR12993:SF29">
    <property type="entry name" value="BLR3841 PROTEIN"/>
    <property type="match status" value="1"/>
</dbReference>
<dbReference type="SUPFAM" id="SSF102588">
    <property type="entry name" value="LmbE-like"/>
    <property type="match status" value="1"/>
</dbReference>
<accession>A0A7L4ZY10</accession>
<dbReference type="GO" id="GO:0016811">
    <property type="term" value="F:hydrolase activity, acting on carbon-nitrogen (but not peptide) bonds, in linear amides"/>
    <property type="evidence" value="ECO:0007669"/>
    <property type="project" value="TreeGrafter"/>
</dbReference>
<evidence type="ECO:0000313" key="1">
    <source>
        <dbReference type="EMBL" id="KAA9325292.1"/>
    </source>
</evidence>
<dbReference type="Gene3D" id="3.40.50.10320">
    <property type="entry name" value="LmbE-like"/>
    <property type="match status" value="1"/>
</dbReference>
<dbReference type="InterPro" id="IPR003737">
    <property type="entry name" value="GlcNAc_PI_deacetylase-related"/>
</dbReference>
<dbReference type="EMBL" id="VTWU01000010">
    <property type="protein sequence ID" value="KAA9325292.1"/>
    <property type="molecule type" value="Genomic_DNA"/>
</dbReference>
<protein>
    <submittedName>
        <fullName evidence="1">PIG-L family deacetylase</fullName>
    </submittedName>
</protein>
<organism evidence="1 2">
    <name type="scientific">Hymenobacter busanensis</name>
    <dbReference type="NCBI Taxonomy" id="2607656"/>
    <lineage>
        <taxon>Bacteria</taxon>
        <taxon>Pseudomonadati</taxon>
        <taxon>Bacteroidota</taxon>
        <taxon>Cytophagia</taxon>
        <taxon>Cytophagales</taxon>
        <taxon>Hymenobacteraceae</taxon>
        <taxon>Hymenobacter</taxon>
    </lineage>
</organism>
<dbReference type="InterPro" id="IPR024078">
    <property type="entry name" value="LmbE-like_dom_sf"/>
</dbReference>
<evidence type="ECO:0000313" key="2">
    <source>
        <dbReference type="Proteomes" id="UP000326380"/>
    </source>
</evidence>
<sequence>MGFDSPPPLRPAALLDLPLRPPGYAASLGTTAVIIPHPDDESLGCGGLLALLRQAGQRVVACLVTDGTMSHPHSVRFPPDARRQLREQELREALRILGVADDYLLLLNLPDGNAAAFAADLSSENPTNCLRQWLLRHRPATLLLPWRRDPHPDHRATYYLTHAALADFPHPPRVLEYVVWAWERAAPDDLPRPDEATGWRLDISPVLGQKQEAMAAHRSQLTNLIDDDPSGFRLSSQMLAHFAQPFETYFEGAKPSL</sequence>
<name>A0A7L4ZY10_9BACT</name>
<keyword evidence="2" id="KW-1185">Reference proteome</keyword>
<dbReference type="PANTHER" id="PTHR12993">
    <property type="entry name" value="N-ACETYLGLUCOSAMINYL-PHOSPHATIDYLINOSITOL DE-N-ACETYLASE-RELATED"/>
    <property type="match status" value="1"/>
</dbReference>
<reference evidence="1 2" key="1">
    <citation type="submission" date="2019-09" db="EMBL/GenBank/DDBJ databases">
        <title>Genome sequence of Hymenobacter sp. M3.</title>
        <authorList>
            <person name="Srinivasan S."/>
        </authorList>
    </citation>
    <scope>NUCLEOTIDE SEQUENCE [LARGE SCALE GENOMIC DNA]</scope>
    <source>
        <strain evidence="1 2">M3</strain>
    </source>
</reference>
<proteinExistence type="predicted"/>
<dbReference type="RefSeq" id="WP_151080775.1">
    <property type="nucleotide sequence ID" value="NZ_CP047647.1"/>
</dbReference>